<evidence type="ECO:0000256" key="2">
    <source>
        <dbReference type="ARBA" id="ARBA00022670"/>
    </source>
</evidence>
<dbReference type="Gene3D" id="3.90.70.10">
    <property type="entry name" value="Cysteine proteinases"/>
    <property type="match status" value="1"/>
</dbReference>
<comment type="catalytic activity">
    <reaction evidence="1 6">
        <text>Thiol-dependent hydrolysis of ester, thioester, amide, peptide and isopeptide bonds formed by the C-terminal Gly of ubiquitin (a 76-residue protein attached to proteins as an intracellular targeting signal).</text>
        <dbReference type="EC" id="3.4.19.12"/>
    </reaction>
</comment>
<dbReference type="EMBL" id="JANBPT010000919">
    <property type="protein sequence ID" value="KAJ1911550.1"/>
    <property type="molecule type" value="Genomic_DNA"/>
</dbReference>
<evidence type="ECO:0000256" key="4">
    <source>
        <dbReference type="ARBA" id="ARBA00022801"/>
    </source>
</evidence>
<dbReference type="SUPFAM" id="SSF54001">
    <property type="entry name" value="Cysteine proteinases"/>
    <property type="match status" value="1"/>
</dbReference>
<dbReference type="PROSITE" id="PS00973">
    <property type="entry name" value="USP_2"/>
    <property type="match status" value="1"/>
</dbReference>
<keyword evidence="4 6" id="KW-0378">Hydrolase</keyword>
<dbReference type="EC" id="3.4.19.12" evidence="6"/>
<dbReference type="InterPro" id="IPR044635">
    <property type="entry name" value="UBP14-like"/>
</dbReference>
<dbReference type="PROSITE" id="PS00972">
    <property type="entry name" value="USP_1"/>
    <property type="match status" value="1"/>
</dbReference>
<dbReference type="GO" id="GO:0070628">
    <property type="term" value="F:proteasome binding"/>
    <property type="evidence" value="ECO:0007669"/>
    <property type="project" value="TreeGrafter"/>
</dbReference>
<evidence type="ECO:0000259" key="7">
    <source>
        <dbReference type="PROSITE" id="PS50053"/>
    </source>
</evidence>
<dbReference type="InterPro" id="IPR029071">
    <property type="entry name" value="Ubiquitin-like_domsf"/>
</dbReference>
<proteinExistence type="inferred from homology"/>
<dbReference type="CDD" id="cd16104">
    <property type="entry name" value="Ubl_USP14_like"/>
    <property type="match status" value="1"/>
</dbReference>
<dbReference type="InterPro" id="IPR001394">
    <property type="entry name" value="Peptidase_C19_UCH"/>
</dbReference>
<comment type="caution">
    <text evidence="9">The sequence shown here is derived from an EMBL/GenBank/DDBJ whole genome shotgun (WGS) entry which is preliminary data.</text>
</comment>
<evidence type="ECO:0000313" key="10">
    <source>
        <dbReference type="Proteomes" id="UP001150569"/>
    </source>
</evidence>
<keyword evidence="10" id="KW-1185">Reference proteome</keyword>
<keyword evidence="2 6" id="KW-0645">Protease</keyword>
<dbReference type="Pfam" id="PF00240">
    <property type="entry name" value="ubiquitin"/>
    <property type="match status" value="1"/>
</dbReference>
<feature type="domain" description="Ubiquitin-like" evidence="7">
    <location>
        <begin position="4"/>
        <end position="73"/>
    </location>
</feature>
<evidence type="ECO:0000259" key="8">
    <source>
        <dbReference type="PROSITE" id="PS50235"/>
    </source>
</evidence>
<sequence>MPHIKVNVKWNAKRFDNVDLDTDDTALTFKTQLFSLTGVEPDRQKILVKGGMLKDDTNLNTLNLKDGHTFMMMGTAGELPKAPEKKVVFLEDMSETQLQKAYDIPSGLQNLGNTCYLNATLQCLRAIPELQTALAKAPGSGVGSSVSSSVSGNANQKVTSGLRDLYRDLNTSADADYTPLAFVQLFRAVFPKYNERSRTEGGYLQQDAEECWTELMMVLRDQLRQPAATDASSSSDTTSVVDQYMTGEMEVTMQCDDNPEEAPTVKVEPFYKLSCHIDKDTNYLATGLESALTEKLEKRSSTLDREATYTRTARITRLPAYLVVNFVRFYWKNDVNVEAKIMRKVKFPQNLDMTEFCRTDLQAKLRPAKEAIREAEEKQAMDKANTAGETAMQVDGAETPATGKAAETTKPAESLILDPSLKSDVGCNPSGQYELCAVLTHIGRSSDSGHYIAWVRNKKTDDWFKFDDDQVSVVKEADIEKLAGGGDWHTAYICLYRAKTLPA</sequence>
<dbReference type="GO" id="GO:0061136">
    <property type="term" value="P:regulation of proteasomal protein catabolic process"/>
    <property type="evidence" value="ECO:0007669"/>
    <property type="project" value="TreeGrafter"/>
</dbReference>
<gene>
    <name evidence="9" type="primary">UBP6_2</name>
    <name evidence="9" type="ORF">IWQ60_010084</name>
</gene>
<evidence type="ECO:0000313" key="9">
    <source>
        <dbReference type="EMBL" id="KAJ1911550.1"/>
    </source>
</evidence>
<dbReference type="PROSITE" id="PS50053">
    <property type="entry name" value="UBIQUITIN_2"/>
    <property type="match status" value="1"/>
</dbReference>
<dbReference type="InterPro" id="IPR000626">
    <property type="entry name" value="Ubiquitin-like_dom"/>
</dbReference>
<reference evidence="9" key="1">
    <citation type="submission" date="2022-07" db="EMBL/GenBank/DDBJ databases">
        <title>Phylogenomic reconstructions and comparative analyses of Kickxellomycotina fungi.</title>
        <authorList>
            <person name="Reynolds N.K."/>
            <person name="Stajich J.E."/>
            <person name="Barry K."/>
            <person name="Grigoriev I.V."/>
            <person name="Crous P."/>
            <person name="Smith M.E."/>
        </authorList>
    </citation>
    <scope>NUCLEOTIDE SEQUENCE</scope>
    <source>
        <strain evidence="9">RSA 861</strain>
    </source>
</reference>
<dbReference type="Gene3D" id="3.10.20.90">
    <property type="entry name" value="Phosphatidylinositol 3-kinase Catalytic Subunit, Chain A, domain 1"/>
    <property type="match status" value="1"/>
</dbReference>
<dbReference type="InterPro" id="IPR028889">
    <property type="entry name" value="USP"/>
</dbReference>
<dbReference type="Pfam" id="PF00443">
    <property type="entry name" value="UCH"/>
    <property type="match status" value="1"/>
</dbReference>
<protein>
    <recommendedName>
        <fullName evidence="6">Ubiquitin carboxyl-terminal hydrolase</fullName>
        <ecNumber evidence="6">3.4.19.12</ecNumber>
    </recommendedName>
</protein>
<dbReference type="PANTHER" id="PTHR43982:SF1">
    <property type="entry name" value="UBIQUITIN CARBOXYL-TERMINAL HYDROLASE 14"/>
    <property type="match status" value="1"/>
</dbReference>
<feature type="domain" description="USP" evidence="8">
    <location>
        <begin position="106"/>
        <end position="499"/>
    </location>
</feature>
<dbReference type="OrthoDB" id="333239at2759"/>
<evidence type="ECO:0000256" key="1">
    <source>
        <dbReference type="ARBA" id="ARBA00000707"/>
    </source>
</evidence>
<evidence type="ECO:0000256" key="3">
    <source>
        <dbReference type="ARBA" id="ARBA00022786"/>
    </source>
</evidence>
<evidence type="ECO:0000256" key="5">
    <source>
        <dbReference type="ARBA" id="ARBA00022807"/>
    </source>
</evidence>
<dbReference type="PANTHER" id="PTHR43982">
    <property type="entry name" value="UBIQUITIN CARBOXYL-TERMINAL HYDROLASE"/>
    <property type="match status" value="1"/>
</dbReference>
<name>A0A9W7ZU08_9FUNG</name>
<accession>A0A9W7ZU08</accession>
<dbReference type="AlphaFoldDB" id="A0A9W7ZU08"/>
<evidence type="ECO:0000256" key="6">
    <source>
        <dbReference type="RuleBase" id="RU366025"/>
    </source>
</evidence>
<dbReference type="InterPro" id="IPR018200">
    <property type="entry name" value="USP_CS"/>
</dbReference>
<dbReference type="GO" id="GO:0043161">
    <property type="term" value="P:proteasome-mediated ubiquitin-dependent protein catabolic process"/>
    <property type="evidence" value="ECO:0007669"/>
    <property type="project" value="InterPro"/>
</dbReference>
<dbReference type="GO" id="GO:0004843">
    <property type="term" value="F:cysteine-type deubiquitinase activity"/>
    <property type="evidence" value="ECO:0007669"/>
    <property type="project" value="UniProtKB-UniRule"/>
</dbReference>
<dbReference type="GO" id="GO:0016579">
    <property type="term" value="P:protein deubiquitination"/>
    <property type="evidence" value="ECO:0007669"/>
    <property type="project" value="InterPro"/>
</dbReference>
<dbReference type="Proteomes" id="UP001150569">
    <property type="component" value="Unassembled WGS sequence"/>
</dbReference>
<comment type="similarity">
    <text evidence="6">Belongs to the peptidase C19 family.</text>
</comment>
<dbReference type="SMART" id="SM00213">
    <property type="entry name" value="UBQ"/>
    <property type="match status" value="1"/>
</dbReference>
<keyword evidence="3 6" id="KW-0833">Ubl conjugation pathway</keyword>
<organism evidence="9 10">
    <name type="scientific">Tieghemiomyces parasiticus</name>
    <dbReference type="NCBI Taxonomy" id="78921"/>
    <lineage>
        <taxon>Eukaryota</taxon>
        <taxon>Fungi</taxon>
        <taxon>Fungi incertae sedis</taxon>
        <taxon>Zoopagomycota</taxon>
        <taxon>Kickxellomycotina</taxon>
        <taxon>Dimargaritomycetes</taxon>
        <taxon>Dimargaritales</taxon>
        <taxon>Dimargaritaceae</taxon>
        <taxon>Tieghemiomyces</taxon>
    </lineage>
</organism>
<dbReference type="InterPro" id="IPR038765">
    <property type="entry name" value="Papain-like_cys_pep_sf"/>
</dbReference>
<dbReference type="CDD" id="cd02657">
    <property type="entry name" value="Peptidase_C19A"/>
    <property type="match status" value="1"/>
</dbReference>
<dbReference type="PROSITE" id="PS50235">
    <property type="entry name" value="USP_3"/>
    <property type="match status" value="1"/>
</dbReference>
<keyword evidence="5 6" id="KW-0788">Thiol protease</keyword>
<dbReference type="SUPFAM" id="SSF54236">
    <property type="entry name" value="Ubiquitin-like"/>
    <property type="match status" value="1"/>
</dbReference>